<accession>A0A6J7KVS6</accession>
<dbReference type="Pfam" id="PF06742">
    <property type="entry name" value="DUF1214"/>
    <property type="match status" value="1"/>
</dbReference>
<evidence type="ECO:0000313" key="2">
    <source>
        <dbReference type="EMBL" id="CAB4324534.1"/>
    </source>
</evidence>
<dbReference type="AlphaFoldDB" id="A0A6J7KVS6"/>
<dbReference type="EMBL" id="CAEMXZ010000165">
    <property type="protein sequence ID" value="CAB4324534.1"/>
    <property type="molecule type" value="Genomic_DNA"/>
</dbReference>
<sequence>MSTPPQVPDAWTNLADAIKFAVSHITGDIDPLEPHELADGNQYVMRILAAVSESSLLAFDPMRPAFLPMAESVRFLGAAGPDIDYDVAIVQPGVAHQITGTRGGASYVGIAVYGYGGDRGATDIVDSIDVDALVDENGTFVHEFVHPHAARVIIRQYFHDRKTQSPGSWEIDRLDIEDADEATDSVAAGSPGAARPDPAGVAGRITNAAQSVRWNAQLNSLWTPELRQRPHSFVRQTADDIVAAVSNPDVMYSFSWWAITSEECIIIDIQPPECAYWSIQLCDRWFQCQPHRRTNLNDRQLVREPDGSVRVVIAHVDPGHPNWLDTSGHRTGTMFFRWLHADPEQLPTCTVLPIDDLEV</sequence>
<protein>
    <submittedName>
        <fullName evidence="3">Unannotated protein</fullName>
    </submittedName>
</protein>
<dbReference type="InterPro" id="IPR010621">
    <property type="entry name" value="DUF1214"/>
</dbReference>
<gene>
    <name evidence="2" type="ORF">UFOPK1392_02309</name>
    <name evidence="3" type="ORF">UFOPK3733_02381</name>
</gene>
<organism evidence="3">
    <name type="scientific">freshwater metagenome</name>
    <dbReference type="NCBI Taxonomy" id="449393"/>
    <lineage>
        <taxon>unclassified sequences</taxon>
        <taxon>metagenomes</taxon>
        <taxon>ecological metagenomes</taxon>
    </lineage>
</organism>
<dbReference type="Gene3D" id="2.60.120.1600">
    <property type="match status" value="1"/>
</dbReference>
<evidence type="ECO:0000259" key="1">
    <source>
        <dbReference type="Pfam" id="PF06742"/>
    </source>
</evidence>
<name>A0A6J7KVS6_9ZZZZ</name>
<evidence type="ECO:0000313" key="3">
    <source>
        <dbReference type="EMBL" id="CAB4959837.1"/>
    </source>
</evidence>
<feature type="domain" description="DUF1214" evidence="1">
    <location>
        <begin position="270"/>
        <end position="340"/>
    </location>
</feature>
<dbReference type="EMBL" id="CAFBNC010000214">
    <property type="protein sequence ID" value="CAB4959837.1"/>
    <property type="molecule type" value="Genomic_DNA"/>
</dbReference>
<reference evidence="3" key="1">
    <citation type="submission" date="2020-05" db="EMBL/GenBank/DDBJ databases">
        <authorList>
            <person name="Chiriac C."/>
            <person name="Salcher M."/>
            <person name="Ghai R."/>
            <person name="Kavagutti S V."/>
        </authorList>
    </citation>
    <scope>NUCLEOTIDE SEQUENCE</scope>
</reference>
<dbReference type="SUPFAM" id="SSF160935">
    <property type="entry name" value="VPA0735-like"/>
    <property type="match status" value="1"/>
</dbReference>
<proteinExistence type="predicted"/>